<feature type="region of interest" description="Disordered" evidence="1">
    <location>
        <begin position="19"/>
        <end position="62"/>
    </location>
</feature>
<sequence>MLSRSNLKSYYKISQKLASRPPATKVTSSSANAEFELPQQKKRQKTQHAARRDQDSVSISNHCPSDGMPISLLSFPFDIVDLILHQISDMNALICLSHTCSLLHNLCRRIFLCGLGILSPGFPSTVIRLHGDIPLLAVSIATSPGILDRQAHLEVDIFHLIEFHAEICNLIASNDILSLRIEFCSDDRLLLRDGFALFALLSAFTSLRPCCVTIEIRRSSNIDTPPQHTFRRTRPRLAQHVSKKLDELYLKARDLMNVILFLEVDLELFCTPKLRKLLPVLLETASACEVVVHCPTEVDCQKALYLLNCPDMEKLKVIVRDSSPIYVPDGLPLRHPKLDDITLLNAPIGPVELGHCNPARLLCLPPLKAVTISANYSGWNMSDMSHLHSLEIQSVTTTVRPPNSYRYCNAVRSIVRTMGASDHFRFSAEFFLIISFPVDLTRHTNSFYRGERLQCICDPQDSDALIPCIQALHLEVDILDNDLYVSILSLGPSYAVLIQLNTIS</sequence>
<proteinExistence type="predicted"/>
<evidence type="ECO:0008006" key="4">
    <source>
        <dbReference type="Google" id="ProtNLM"/>
    </source>
</evidence>
<gene>
    <name evidence="2" type="ORF">GALMADRAFT_139065</name>
</gene>
<protein>
    <recommendedName>
        <fullName evidence="4">F-box domain-containing protein</fullName>
    </recommendedName>
</protein>
<dbReference type="AlphaFoldDB" id="A0A067T1I5"/>
<evidence type="ECO:0000256" key="1">
    <source>
        <dbReference type="SAM" id="MobiDB-lite"/>
    </source>
</evidence>
<evidence type="ECO:0000313" key="2">
    <source>
        <dbReference type="EMBL" id="KDR77040.1"/>
    </source>
</evidence>
<name>A0A067T1I5_GALM3</name>
<dbReference type="Proteomes" id="UP000027222">
    <property type="component" value="Unassembled WGS sequence"/>
</dbReference>
<keyword evidence="3" id="KW-1185">Reference proteome</keyword>
<feature type="compositionally biased region" description="Basic residues" evidence="1">
    <location>
        <begin position="40"/>
        <end position="49"/>
    </location>
</feature>
<accession>A0A067T1I5</accession>
<dbReference type="HOGENOM" id="CLU_028477_0_0_1"/>
<reference evidence="3" key="1">
    <citation type="journal article" date="2014" name="Proc. Natl. Acad. Sci. U.S.A.">
        <title>Extensive sampling of basidiomycete genomes demonstrates inadequacy of the white-rot/brown-rot paradigm for wood decay fungi.</title>
        <authorList>
            <person name="Riley R."/>
            <person name="Salamov A.A."/>
            <person name="Brown D.W."/>
            <person name="Nagy L.G."/>
            <person name="Floudas D."/>
            <person name="Held B.W."/>
            <person name="Levasseur A."/>
            <person name="Lombard V."/>
            <person name="Morin E."/>
            <person name="Otillar R."/>
            <person name="Lindquist E.A."/>
            <person name="Sun H."/>
            <person name="LaButti K.M."/>
            <person name="Schmutz J."/>
            <person name="Jabbour D."/>
            <person name="Luo H."/>
            <person name="Baker S.E."/>
            <person name="Pisabarro A.G."/>
            <person name="Walton J.D."/>
            <person name="Blanchette R.A."/>
            <person name="Henrissat B."/>
            <person name="Martin F."/>
            <person name="Cullen D."/>
            <person name="Hibbett D.S."/>
            <person name="Grigoriev I.V."/>
        </authorList>
    </citation>
    <scope>NUCLEOTIDE SEQUENCE [LARGE SCALE GENOMIC DNA]</scope>
    <source>
        <strain evidence="3">CBS 339.88</strain>
    </source>
</reference>
<evidence type="ECO:0000313" key="3">
    <source>
        <dbReference type="Proteomes" id="UP000027222"/>
    </source>
</evidence>
<dbReference type="EMBL" id="KL142377">
    <property type="protein sequence ID" value="KDR77040.1"/>
    <property type="molecule type" value="Genomic_DNA"/>
</dbReference>
<organism evidence="2 3">
    <name type="scientific">Galerina marginata (strain CBS 339.88)</name>
    <dbReference type="NCBI Taxonomy" id="685588"/>
    <lineage>
        <taxon>Eukaryota</taxon>
        <taxon>Fungi</taxon>
        <taxon>Dikarya</taxon>
        <taxon>Basidiomycota</taxon>
        <taxon>Agaricomycotina</taxon>
        <taxon>Agaricomycetes</taxon>
        <taxon>Agaricomycetidae</taxon>
        <taxon>Agaricales</taxon>
        <taxon>Agaricineae</taxon>
        <taxon>Strophariaceae</taxon>
        <taxon>Galerina</taxon>
    </lineage>
</organism>
<dbReference type="OrthoDB" id="10546484at2759"/>